<keyword evidence="3" id="KW-1185">Reference proteome</keyword>
<evidence type="ECO:0000313" key="3">
    <source>
        <dbReference type="Proteomes" id="UP000054845"/>
    </source>
</evidence>
<protein>
    <submittedName>
        <fullName evidence="2">Uncharacterized protein</fullName>
    </submittedName>
</protein>
<dbReference type="Proteomes" id="UP000054845">
    <property type="component" value="Unassembled WGS sequence"/>
</dbReference>
<feature type="compositionally biased region" description="Basic and acidic residues" evidence="1">
    <location>
        <begin position="102"/>
        <end position="116"/>
    </location>
</feature>
<feature type="region of interest" description="Disordered" evidence="1">
    <location>
        <begin position="186"/>
        <end position="209"/>
    </location>
</feature>
<dbReference type="EMBL" id="CCYA01000254">
    <property type="protein sequence ID" value="CEH17434.1"/>
    <property type="molecule type" value="Genomic_DNA"/>
</dbReference>
<accession>A0A0N7LAS9</accession>
<evidence type="ECO:0000256" key="1">
    <source>
        <dbReference type="SAM" id="MobiDB-lite"/>
    </source>
</evidence>
<dbReference type="OrthoDB" id="10477614at2759"/>
<feature type="region of interest" description="Disordered" evidence="1">
    <location>
        <begin position="41"/>
        <end position="64"/>
    </location>
</feature>
<reference evidence="2 3" key="1">
    <citation type="submission" date="2014-09" db="EMBL/GenBank/DDBJ databases">
        <authorList>
            <person name="Magalhaes I.L.F."/>
            <person name="Oliveira U."/>
            <person name="Santos F.R."/>
            <person name="Vidigal T.H.D.A."/>
            <person name="Brescovit A.D."/>
            <person name="Santos A.J."/>
        </authorList>
    </citation>
    <scope>NUCLEOTIDE SEQUENCE [LARGE SCALE GENOMIC DNA]</scope>
</reference>
<feature type="region of interest" description="Disordered" evidence="1">
    <location>
        <begin position="1"/>
        <end position="21"/>
    </location>
</feature>
<name>A0A0N7LAS9_9BASI</name>
<evidence type="ECO:0000313" key="2">
    <source>
        <dbReference type="EMBL" id="CEH17434.1"/>
    </source>
</evidence>
<proteinExistence type="predicted"/>
<organism evidence="2 3">
    <name type="scientific">Ceraceosorus bombacis</name>
    <dbReference type="NCBI Taxonomy" id="401625"/>
    <lineage>
        <taxon>Eukaryota</taxon>
        <taxon>Fungi</taxon>
        <taxon>Dikarya</taxon>
        <taxon>Basidiomycota</taxon>
        <taxon>Ustilaginomycotina</taxon>
        <taxon>Exobasidiomycetes</taxon>
        <taxon>Ceraceosorales</taxon>
        <taxon>Ceraceosoraceae</taxon>
        <taxon>Ceraceosorus</taxon>
    </lineage>
</organism>
<feature type="compositionally biased region" description="Polar residues" evidence="1">
    <location>
        <begin position="128"/>
        <end position="140"/>
    </location>
</feature>
<dbReference type="AlphaFoldDB" id="A0A0N7LAS9"/>
<feature type="compositionally biased region" description="Low complexity" evidence="1">
    <location>
        <begin position="118"/>
        <end position="127"/>
    </location>
</feature>
<feature type="compositionally biased region" description="Basic and acidic residues" evidence="1">
    <location>
        <begin position="186"/>
        <end position="195"/>
    </location>
</feature>
<sequence length="345" mass="38195">MTAASCGGYISTDDREPSVLDVDDVAPEAVSKPCDEIKTELGEINEEEPDVAATETGPGDKAKSWLRREIRSAYEGLHPPVIRPLIIDGCFLCDESHDDDSSEPHNHDSSESHDYDSSESQQSNSDSTAQTDVSVQSSADTKGVADDDASTQVQLGRSIKTLPTRPSVRVLADVLLAPFTQGVKRTSETDTDAKHSAAKRLRTAVAPKKQPQKEVPIWIRLRRLRRHQEDVERRMKLKRRADADDSVPLEGNRTKRRCLAGDILVSQDTLFQLLVPRAAPSSLPSSPISSWEPSFIRTETRVRSDSVSTDDAMDRIAQVAPIFKRGEFRRRLRRTVASLETLSIA</sequence>
<feature type="region of interest" description="Disordered" evidence="1">
    <location>
        <begin position="97"/>
        <end position="151"/>
    </location>
</feature>